<dbReference type="InterPro" id="IPR011576">
    <property type="entry name" value="Pyridox_Oxase_N"/>
</dbReference>
<sequence>MAEKALNDKARELFDGTNFVTAVTLNPDGSPQASPVWARVDGDQIVFSTTKGRRKYANLVRDPRVNLSTYDLANPYDYAEVRGTAAIEDDPDGALIQELAHKYTGGPWKESGPVERVIVRVTPSYVVA</sequence>
<gene>
    <name evidence="3" type="ORF">ACFPCY_39035</name>
</gene>
<dbReference type="PANTHER" id="PTHR35176:SF6">
    <property type="entry name" value="HEME OXYGENASE HI_0854-RELATED"/>
    <property type="match status" value="1"/>
</dbReference>
<keyword evidence="4" id="KW-1185">Reference proteome</keyword>
<proteinExistence type="predicted"/>
<dbReference type="SUPFAM" id="SSF50475">
    <property type="entry name" value="FMN-binding split barrel"/>
    <property type="match status" value="1"/>
</dbReference>
<evidence type="ECO:0000313" key="4">
    <source>
        <dbReference type="Proteomes" id="UP001595872"/>
    </source>
</evidence>
<dbReference type="Proteomes" id="UP001595872">
    <property type="component" value="Unassembled WGS sequence"/>
</dbReference>
<dbReference type="NCBIfam" id="TIGR03618">
    <property type="entry name" value="Rv1155_F420"/>
    <property type="match status" value="1"/>
</dbReference>
<evidence type="ECO:0000259" key="2">
    <source>
        <dbReference type="Pfam" id="PF01243"/>
    </source>
</evidence>
<dbReference type="InterPro" id="IPR012349">
    <property type="entry name" value="Split_barrel_FMN-bd"/>
</dbReference>
<organism evidence="3 4">
    <name type="scientific">Actinomadura gamaensis</name>
    <dbReference type="NCBI Taxonomy" id="1763541"/>
    <lineage>
        <taxon>Bacteria</taxon>
        <taxon>Bacillati</taxon>
        <taxon>Actinomycetota</taxon>
        <taxon>Actinomycetes</taxon>
        <taxon>Streptosporangiales</taxon>
        <taxon>Thermomonosporaceae</taxon>
        <taxon>Actinomadura</taxon>
    </lineage>
</organism>
<evidence type="ECO:0000256" key="1">
    <source>
        <dbReference type="ARBA" id="ARBA00023002"/>
    </source>
</evidence>
<dbReference type="PANTHER" id="PTHR35176">
    <property type="entry name" value="HEME OXYGENASE HI_0854-RELATED"/>
    <property type="match status" value="1"/>
</dbReference>
<comment type="caution">
    <text evidence="3">The sequence shown here is derived from an EMBL/GenBank/DDBJ whole genome shotgun (WGS) entry which is preliminary data.</text>
</comment>
<dbReference type="Pfam" id="PF01243">
    <property type="entry name" value="PNPOx_N"/>
    <property type="match status" value="1"/>
</dbReference>
<dbReference type="EC" id="1.-.-.-" evidence="3"/>
<dbReference type="EMBL" id="JBHSIT010000016">
    <property type="protein sequence ID" value="MFC4913348.1"/>
    <property type="molecule type" value="Genomic_DNA"/>
</dbReference>
<evidence type="ECO:0000313" key="3">
    <source>
        <dbReference type="EMBL" id="MFC4913348.1"/>
    </source>
</evidence>
<feature type="domain" description="Pyridoxamine 5'-phosphate oxidase N-terminal" evidence="2">
    <location>
        <begin position="7"/>
        <end position="126"/>
    </location>
</feature>
<keyword evidence="1 3" id="KW-0560">Oxidoreductase</keyword>
<dbReference type="InterPro" id="IPR052019">
    <property type="entry name" value="F420H2_bilvrd_red/Heme_oxyg"/>
</dbReference>
<dbReference type="RefSeq" id="WP_378264179.1">
    <property type="nucleotide sequence ID" value="NZ_JBHSIT010000016.1"/>
</dbReference>
<dbReference type="Gene3D" id="2.30.110.10">
    <property type="entry name" value="Electron Transport, Fmn-binding Protein, Chain A"/>
    <property type="match status" value="1"/>
</dbReference>
<dbReference type="InterPro" id="IPR019920">
    <property type="entry name" value="F420-binding_dom_put"/>
</dbReference>
<accession>A0ABV9UBP9</accession>
<dbReference type="GO" id="GO:0016491">
    <property type="term" value="F:oxidoreductase activity"/>
    <property type="evidence" value="ECO:0007669"/>
    <property type="project" value="UniProtKB-KW"/>
</dbReference>
<protein>
    <submittedName>
        <fullName evidence="3">PPOX class F420-dependent oxidoreductase</fullName>
        <ecNumber evidence="3">1.-.-.-</ecNumber>
    </submittedName>
</protein>
<name>A0ABV9UBP9_9ACTN</name>
<reference evidence="4" key="1">
    <citation type="journal article" date="2019" name="Int. J. Syst. Evol. Microbiol.">
        <title>The Global Catalogue of Microorganisms (GCM) 10K type strain sequencing project: providing services to taxonomists for standard genome sequencing and annotation.</title>
        <authorList>
            <consortium name="The Broad Institute Genomics Platform"/>
            <consortium name="The Broad Institute Genome Sequencing Center for Infectious Disease"/>
            <person name="Wu L."/>
            <person name="Ma J."/>
        </authorList>
    </citation>
    <scope>NUCLEOTIDE SEQUENCE [LARGE SCALE GENOMIC DNA]</scope>
    <source>
        <strain evidence="4">KLKA75</strain>
    </source>
</reference>